<organism evidence="2 3">
    <name type="scientific">Kaistella yananensis</name>
    <dbReference type="NCBI Taxonomy" id="2989820"/>
    <lineage>
        <taxon>Bacteria</taxon>
        <taxon>Pseudomonadati</taxon>
        <taxon>Bacteroidota</taxon>
        <taxon>Flavobacteriia</taxon>
        <taxon>Flavobacteriales</taxon>
        <taxon>Weeksellaceae</taxon>
        <taxon>Chryseobacterium group</taxon>
        <taxon>Kaistella</taxon>
    </lineage>
</organism>
<gene>
    <name evidence="2" type="ORF">OK344_09430</name>
</gene>
<name>A0ABT3JP06_9FLAO</name>
<dbReference type="Proteomes" id="UP001209107">
    <property type="component" value="Unassembled WGS sequence"/>
</dbReference>
<dbReference type="RefSeq" id="WP_265144554.1">
    <property type="nucleotide sequence ID" value="NZ_JAPCHZ010000005.1"/>
</dbReference>
<dbReference type="Pfam" id="PF20259">
    <property type="entry name" value="tRNA_Me_trans_M"/>
    <property type="match status" value="1"/>
</dbReference>
<sequence>MSTKGQLVEIPEHSPLYRRKKPLFPSKEEELRWESQVPHYSLFDGFLVGDHSGTEHYKLGQRKGINVGGKKVPLYVIAIDHTENRVFVGGGKDHPALWRKVLVFNPEQLEGMHGFKFPQEKLENGIPVAVEAHSLENPAQAILYVFGSEVFLEAENQFPLTLLDENLILRDEQQIIAILKIKNIN</sequence>
<dbReference type="EMBL" id="JAPCHZ010000005">
    <property type="protein sequence ID" value="MCW4452429.1"/>
    <property type="molecule type" value="Genomic_DNA"/>
</dbReference>
<evidence type="ECO:0000259" key="1">
    <source>
        <dbReference type="Pfam" id="PF20259"/>
    </source>
</evidence>
<evidence type="ECO:0000313" key="2">
    <source>
        <dbReference type="EMBL" id="MCW4452429.1"/>
    </source>
</evidence>
<reference evidence="2 3" key="1">
    <citation type="submission" date="2022-10" db="EMBL/GenBank/DDBJ databases">
        <title>Kaistella sp. BT-6-1-3.</title>
        <authorList>
            <person name="Ai J."/>
            <person name="Deng Z."/>
        </authorList>
    </citation>
    <scope>NUCLEOTIDE SEQUENCE [LARGE SCALE GENOMIC DNA]</scope>
    <source>
        <strain evidence="2 3">BT6-1-3</strain>
    </source>
</reference>
<keyword evidence="3" id="KW-1185">Reference proteome</keyword>
<proteinExistence type="predicted"/>
<evidence type="ECO:0000313" key="3">
    <source>
        <dbReference type="Proteomes" id="UP001209107"/>
    </source>
</evidence>
<dbReference type="InterPro" id="IPR023382">
    <property type="entry name" value="MnmA-like_central_sf"/>
</dbReference>
<protein>
    <recommendedName>
        <fullName evidence="1">tRNA-specific 2-thiouridylase MnmA-like central domain-containing protein</fullName>
    </recommendedName>
</protein>
<feature type="domain" description="tRNA-specific 2-thiouridylase MnmA-like central" evidence="1">
    <location>
        <begin position="44"/>
        <end position="89"/>
    </location>
</feature>
<dbReference type="Gene3D" id="2.30.30.280">
    <property type="entry name" value="Adenine nucleotide alpha hydrolases-like domains"/>
    <property type="match status" value="1"/>
</dbReference>
<comment type="caution">
    <text evidence="2">The sequence shown here is derived from an EMBL/GenBank/DDBJ whole genome shotgun (WGS) entry which is preliminary data.</text>
</comment>
<dbReference type="InterPro" id="IPR046884">
    <property type="entry name" value="MnmA-like_central"/>
</dbReference>
<accession>A0ABT3JP06</accession>